<feature type="domain" description="DinB-like" evidence="1">
    <location>
        <begin position="24"/>
        <end position="147"/>
    </location>
</feature>
<evidence type="ECO:0000313" key="2">
    <source>
        <dbReference type="EMBL" id="RDC66411.1"/>
    </source>
</evidence>
<accession>A0A369QNE8</accession>
<dbReference type="RefSeq" id="WP_115375274.1">
    <property type="nucleotide sequence ID" value="NZ_QASA01000001.1"/>
</dbReference>
<evidence type="ECO:0000259" key="1">
    <source>
        <dbReference type="Pfam" id="PF12867"/>
    </source>
</evidence>
<comment type="caution">
    <text evidence="2">The sequence shown here is derived from an EMBL/GenBank/DDBJ whole genome shotgun (WGS) entry which is preliminary data.</text>
</comment>
<protein>
    <recommendedName>
        <fullName evidence="1">DinB-like domain-containing protein</fullName>
    </recommendedName>
</protein>
<organism evidence="2 3">
    <name type="scientific">Adhaeribacter pallidiroseus</name>
    <dbReference type="NCBI Taxonomy" id="2072847"/>
    <lineage>
        <taxon>Bacteria</taxon>
        <taxon>Pseudomonadati</taxon>
        <taxon>Bacteroidota</taxon>
        <taxon>Cytophagia</taxon>
        <taxon>Cytophagales</taxon>
        <taxon>Hymenobacteraceae</taxon>
        <taxon>Adhaeribacter</taxon>
    </lineage>
</organism>
<dbReference type="OrthoDB" id="9793216at2"/>
<dbReference type="Pfam" id="PF12867">
    <property type="entry name" value="DinB_2"/>
    <property type="match status" value="1"/>
</dbReference>
<gene>
    <name evidence="2" type="ORF">AHMF7616_05042</name>
</gene>
<evidence type="ECO:0000313" key="3">
    <source>
        <dbReference type="Proteomes" id="UP000253919"/>
    </source>
</evidence>
<proteinExistence type="predicted"/>
<dbReference type="InterPro" id="IPR024775">
    <property type="entry name" value="DinB-like"/>
</dbReference>
<dbReference type="InterPro" id="IPR034660">
    <property type="entry name" value="DinB/YfiT-like"/>
</dbReference>
<dbReference type="SUPFAM" id="SSF109854">
    <property type="entry name" value="DinB/YfiT-like putative metalloenzymes"/>
    <property type="match status" value="1"/>
</dbReference>
<dbReference type="EMBL" id="QASA01000001">
    <property type="protein sequence ID" value="RDC66411.1"/>
    <property type="molecule type" value="Genomic_DNA"/>
</dbReference>
<sequence length="150" mass="17480">MLPSPQSVANRINYLCDLLPDKFRLIPAEEFSFKPHPDKWSRKEILGHLLDSAANNHQRFVRGQLEDTPVIFYQQDNWVRVQAYQSANVALLISCWVSYNRHLAHVISQLTPENLKKQCRDKDGAAVTLAFLIEDYVQHLEHHLKQITDY</sequence>
<name>A0A369QNE8_9BACT</name>
<dbReference type="Proteomes" id="UP000253919">
    <property type="component" value="Unassembled WGS sequence"/>
</dbReference>
<keyword evidence="3" id="KW-1185">Reference proteome</keyword>
<dbReference type="AlphaFoldDB" id="A0A369QNE8"/>
<reference evidence="2 3" key="1">
    <citation type="submission" date="2018-04" db="EMBL/GenBank/DDBJ databases">
        <title>Adhaeribacter sp. HMF7616 genome sequencing and assembly.</title>
        <authorList>
            <person name="Kang H."/>
            <person name="Kang J."/>
            <person name="Cha I."/>
            <person name="Kim H."/>
            <person name="Joh K."/>
        </authorList>
    </citation>
    <scope>NUCLEOTIDE SEQUENCE [LARGE SCALE GENOMIC DNA]</scope>
    <source>
        <strain evidence="2 3">HMF7616</strain>
    </source>
</reference>
<dbReference type="Gene3D" id="1.20.120.450">
    <property type="entry name" value="dinb family like domain"/>
    <property type="match status" value="1"/>
</dbReference>